<evidence type="ECO:0000256" key="2">
    <source>
        <dbReference type="ARBA" id="ARBA00023163"/>
    </source>
</evidence>
<keyword evidence="1" id="KW-0805">Transcription regulation</keyword>
<dbReference type="Gene3D" id="1.10.10.1320">
    <property type="entry name" value="Anti-sigma factor, zinc-finger domain"/>
    <property type="match status" value="1"/>
</dbReference>
<keyword evidence="3" id="KW-0812">Transmembrane</keyword>
<evidence type="ECO:0000259" key="4">
    <source>
        <dbReference type="Pfam" id="PF13490"/>
    </source>
</evidence>
<feature type="transmembrane region" description="Helical" evidence="3">
    <location>
        <begin position="215"/>
        <end position="235"/>
    </location>
</feature>
<comment type="caution">
    <text evidence="5">The sequence shown here is derived from an EMBL/GenBank/DDBJ whole genome shotgun (WGS) entry which is preliminary data.</text>
</comment>
<proteinExistence type="predicted"/>
<feature type="transmembrane region" description="Helical" evidence="3">
    <location>
        <begin position="247"/>
        <end position="266"/>
    </location>
</feature>
<feature type="transmembrane region" description="Helical" evidence="3">
    <location>
        <begin position="161"/>
        <end position="182"/>
    </location>
</feature>
<name>A0ABU5K707_9ACTN</name>
<dbReference type="Proteomes" id="UP001291999">
    <property type="component" value="Unassembled WGS sequence"/>
</dbReference>
<evidence type="ECO:0000313" key="6">
    <source>
        <dbReference type="Proteomes" id="UP001291999"/>
    </source>
</evidence>
<evidence type="ECO:0000256" key="1">
    <source>
        <dbReference type="ARBA" id="ARBA00023015"/>
    </source>
</evidence>
<keyword evidence="6" id="KW-1185">Reference proteome</keyword>
<dbReference type="EMBL" id="JAXQPW010000001">
    <property type="protein sequence ID" value="MDZ5660661.1"/>
    <property type="molecule type" value="Genomic_DNA"/>
</dbReference>
<protein>
    <submittedName>
        <fullName evidence="5">Zf-HC2 domain-containing protein</fullName>
    </submittedName>
</protein>
<evidence type="ECO:0000256" key="3">
    <source>
        <dbReference type="SAM" id="Phobius"/>
    </source>
</evidence>
<sequence length="274" mass="28496">MTTTWHVHDDLLAAYVDGRLDAIVGASVEQHLSRCADCRASTTPLVDAQLLARGWAGVRAAVESPPLPLPARLARRCGVPEPTAVLLAATTSLRTAWLVAAFLALSFATLATVVSGETMLAPFLLVAPLVPAIGVAAAYGPQHDPLESLVVTAPYGRTRLILVRTLAVLVSVLPVTAALGLLLPGPAWLAAAWLGPALALVPVLLALSSFVGPRAGVAVVVLAWSALVVFSLRGFPATWPVEATQQLAYLSLTAVAAAVLLVRSRLDRRIGAVL</sequence>
<dbReference type="Pfam" id="PF13490">
    <property type="entry name" value="zf-HC2"/>
    <property type="match status" value="1"/>
</dbReference>
<dbReference type="InterPro" id="IPR027383">
    <property type="entry name" value="Znf_put"/>
</dbReference>
<dbReference type="InterPro" id="IPR041916">
    <property type="entry name" value="Anti_sigma_zinc_sf"/>
</dbReference>
<organism evidence="5 6">
    <name type="scientific">Nocardioides renjunii</name>
    <dbReference type="NCBI Taxonomy" id="3095075"/>
    <lineage>
        <taxon>Bacteria</taxon>
        <taxon>Bacillati</taxon>
        <taxon>Actinomycetota</taxon>
        <taxon>Actinomycetes</taxon>
        <taxon>Propionibacteriales</taxon>
        <taxon>Nocardioidaceae</taxon>
        <taxon>Nocardioides</taxon>
    </lineage>
</organism>
<accession>A0ABU5K707</accession>
<feature type="domain" description="Putative zinc-finger" evidence="4">
    <location>
        <begin position="10"/>
        <end position="39"/>
    </location>
</feature>
<keyword evidence="2" id="KW-0804">Transcription</keyword>
<dbReference type="RefSeq" id="WP_322423120.1">
    <property type="nucleotide sequence ID" value="NZ_JAXQPW010000001.1"/>
</dbReference>
<reference evidence="5 6" key="1">
    <citation type="submission" date="2023-11" db="EMBL/GenBank/DDBJ databases">
        <title>Novel species in genus Nocardioides.</title>
        <authorList>
            <person name="Zhou H."/>
        </authorList>
    </citation>
    <scope>NUCLEOTIDE SEQUENCE [LARGE SCALE GENOMIC DNA]</scope>
    <source>
        <strain evidence="5 6">S-58</strain>
    </source>
</reference>
<keyword evidence="3" id="KW-1133">Transmembrane helix</keyword>
<gene>
    <name evidence="5" type="ORF">SFC79_02695</name>
</gene>
<keyword evidence="3" id="KW-0472">Membrane</keyword>
<feature type="transmembrane region" description="Helical" evidence="3">
    <location>
        <begin position="188"/>
        <end position="208"/>
    </location>
</feature>
<evidence type="ECO:0000313" key="5">
    <source>
        <dbReference type="EMBL" id="MDZ5660661.1"/>
    </source>
</evidence>
<feature type="transmembrane region" description="Helical" evidence="3">
    <location>
        <begin position="120"/>
        <end position="140"/>
    </location>
</feature>
<feature type="transmembrane region" description="Helical" evidence="3">
    <location>
        <begin position="96"/>
        <end position="114"/>
    </location>
</feature>